<dbReference type="RefSeq" id="XP_032836986.1">
    <property type="nucleotide sequence ID" value="XM_032981095.1"/>
</dbReference>
<comment type="similarity">
    <text evidence="1">Belongs to the complex I NDUFA9 subunit family.</text>
</comment>
<gene>
    <name evidence="9" type="primary">NDUFA9</name>
</gene>
<evidence type="ECO:0000256" key="3">
    <source>
        <dbReference type="ARBA" id="ARBA00042000"/>
    </source>
</evidence>
<dbReference type="PANTHER" id="PTHR12126">
    <property type="entry name" value="NADH-UBIQUINONE OXIDOREDUCTASE 39 KDA SUBUNIT-RELATED"/>
    <property type="match status" value="1"/>
</dbReference>
<protein>
    <recommendedName>
        <fullName evidence="2">NADH dehydrogenase [ubiquinone] 1 alpha subcomplex subunit 9, mitochondrial</fullName>
    </recommendedName>
    <alternativeName>
        <fullName evidence="4">Complex I-39kD</fullName>
    </alternativeName>
    <alternativeName>
        <fullName evidence="3">NADH-ubiquinone oxidoreductase 39 kDa subunit</fullName>
    </alternativeName>
</protein>
<dbReference type="InterPro" id="IPR051207">
    <property type="entry name" value="ComplexI_NDUFA9_subunit"/>
</dbReference>
<proteinExistence type="inferred from homology"/>
<evidence type="ECO:0000256" key="1">
    <source>
        <dbReference type="ARBA" id="ARBA00038501"/>
    </source>
</evidence>
<dbReference type="SUPFAM" id="SSF51735">
    <property type="entry name" value="NAD(P)-binding Rossmann-fold domains"/>
    <property type="match status" value="1"/>
</dbReference>
<dbReference type="Gene3D" id="3.40.50.720">
    <property type="entry name" value="NAD(P)-binding Rossmann-like Domain"/>
    <property type="match status" value="1"/>
</dbReference>
<reference evidence="9" key="1">
    <citation type="submission" date="2025-08" db="UniProtKB">
        <authorList>
            <consortium name="RefSeq"/>
        </authorList>
    </citation>
    <scope>IDENTIFICATION</scope>
    <source>
        <tissue evidence="9">Sperm</tissue>
    </source>
</reference>
<dbReference type="KEGG" id="pmrn:116958487"/>
<dbReference type="InterPro" id="IPR036291">
    <property type="entry name" value="NAD(P)-bd_dom_sf"/>
</dbReference>
<dbReference type="PANTHER" id="PTHR12126:SF11">
    <property type="entry name" value="NADH DEHYDROGENASE [UBIQUINONE] 1 ALPHA SUBCOMPLEX SUBUNIT 9, MITOCHONDRIAL"/>
    <property type="match status" value="1"/>
</dbReference>
<dbReference type="GO" id="GO:0044877">
    <property type="term" value="F:protein-containing complex binding"/>
    <property type="evidence" value="ECO:0007669"/>
    <property type="project" value="TreeGrafter"/>
</dbReference>
<comment type="subunit">
    <text evidence="5">Complex I is composed of 45 different subunits. This a component of the hydrophobic protein fraction. Interacts with BLOC1S1. Interacts with SLC2A4. Interacts with CLOCK. Interacts with RAB5IF.</text>
</comment>
<evidence type="ECO:0000313" key="8">
    <source>
        <dbReference type="Proteomes" id="UP001318040"/>
    </source>
</evidence>
<evidence type="ECO:0000313" key="9">
    <source>
        <dbReference type="RefSeq" id="XP_032836986.1"/>
    </source>
</evidence>
<evidence type="ECO:0000256" key="5">
    <source>
        <dbReference type="ARBA" id="ARBA00046455"/>
    </source>
</evidence>
<dbReference type="AlphaFoldDB" id="A0AAJ7UKP1"/>
<dbReference type="Proteomes" id="UP001318040">
    <property type="component" value="Chromosome 3"/>
</dbReference>
<evidence type="ECO:0000256" key="2">
    <source>
        <dbReference type="ARBA" id="ARBA00040720"/>
    </source>
</evidence>
<dbReference type="Pfam" id="PF01370">
    <property type="entry name" value="Epimerase"/>
    <property type="match status" value="1"/>
</dbReference>
<feature type="region of interest" description="Disordered" evidence="6">
    <location>
        <begin position="35"/>
        <end position="60"/>
    </location>
</feature>
<evidence type="ECO:0000256" key="4">
    <source>
        <dbReference type="ARBA" id="ARBA00043145"/>
    </source>
</evidence>
<dbReference type="CDD" id="cd05271">
    <property type="entry name" value="NDUFA9_like_SDR_a"/>
    <property type="match status" value="1"/>
</dbReference>
<evidence type="ECO:0000259" key="7">
    <source>
        <dbReference type="Pfam" id="PF01370"/>
    </source>
</evidence>
<dbReference type="CTD" id="4704"/>
<keyword evidence="8" id="KW-1185">Reference proteome</keyword>
<accession>A0AAJ7UKP1</accession>
<dbReference type="GeneID" id="116958487"/>
<evidence type="ECO:0000256" key="6">
    <source>
        <dbReference type="SAM" id="MobiDB-lite"/>
    </source>
</evidence>
<dbReference type="InterPro" id="IPR001509">
    <property type="entry name" value="Epimerase_deHydtase"/>
</dbReference>
<feature type="domain" description="NAD-dependent epimerase/dehydratase" evidence="7">
    <location>
        <begin position="71"/>
        <end position="280"/>
    </location>
</feature>
<organism evidence="8 9">
    <name type="scientific">Petromyzon marinus</name>
    <name type="common">Sea lamprey</name>
    <dbReference type="NCBI Taxonomy" id="7757"/>
    <lineage>
        <taxon>Eukaryota</taxon>
        <taxon>Metazoa</taxon>
        <taxon>Chordata</taxon>
        <taxon>Craniata</taxon>
        <taxon>Vertebrata</taxon>
        <taxon>Cyclostomata</taxon>
        <taxon>Hyperoartia</taxon>
        <taxon>Petromyzontiformes</taxon>
        <taxon>Petromyzontidae</taxon>
        <taxon>Petromyzon</taxon>
    </lineage>
</organism>
<dbReference type="GO" id="GO:0005739">
    <property type="term" value="C:mitochondrion"/>
    <property type="evidence" value="ECO:0007669"/>
    <property type="project" value="TreeGrafter"/>
</dbReference>
<name>A0AAJ7UKP1_PETMA</name>
<sequence>MAAVMRVPGRSVRAMSSVGAWPPVSAGPGAALLGGPPFSGPRTSPPSRATHQAVMPRGRGGRSSFSGVVATVFGATGFLGRYVVNKLGREGAQIIIPYRCDAYDVMHLKPMGDLGQLIFLDWSMKDQESIRKAVQHSNVVINICGQSWETRNNSFEDVNVVAARDIALAAKEAGVPKLIHVSHLNADIRSASKYLRTKYLGEKAVREAFPDATILKPSDMFGREDKYFNHFANMLLFGGLPLIAKGKMTVKQPVYVSDVAQAIVNAAHSENVLGKTYALGGPGRYELLELVKYIFAVAYRPFVPYSMPRPLYHLIARCFELMPFEPWTTRDKVDRLHTTDKLHPELLALQDLGVVPTSVEEKAIEVLRKHRRFRWLELDLDEIKPAKAV</sequence>